<dbReference type="InterPro" id="IPR051419">
    <property type="entry name" value="Lys/N-term_MeTrsfase_sf"/>
</dbReference>
<keyword evidence="4" id="KW-0511">Multifunctional enzyme</keyword>
<dbReference type="GO" id="GO:0032259">
    <property type="term" value="P:methylation"/>
    <property type="evidence" value="ECO:0007669"/>
    <property type="project" value="UniProtKB-KW"/>
</dbReference>
<evidence type="ECO:0000256" key="4">
    <source>
        <dbReference type="ARBA" id="ARBA00023268"/>
    </source>
</evidence>
<reference evidence="5" key="1">
    <citation type="submission" date="2022-03" db="EMBL/GenBank/DDBJ databases">
        <authorList>
            <person name="Sayadi A."/>
        </authorList>
    </citation>
    <scope>NUCLEOTIDE SEQUENCE</scope>
</reference>
<evidence type="ECO:0000256" key="1">
    <source>
        <dbReference type="ARBA" id="ARBA00008361"/>
    </source>
</evidence>
<protein>
    <submittedName>
        <fullName evidence="5">Uncharacterized protein</fullName>
    </submittedName>
</protein>
<dbReference type="PANTHER" id="PTHR12176">
    <property type="entry name" value="SAM-DEPENDENT METHYLTRANSFERASE SUPERFAMILY PROTEIN"/>
    <property type="match status" value="1"/>
</dbReference>
<keyword evidence="2" id="KW-0489">Methyltransferase</keyword>
<evidence type="ECO:0000256" key="3">
    <source>
        <dbReference type="ARBA" id="ARBA00022679"/>
    </source>
</evidence>
<dbReference type="GO" id="GO:0008168">
    <property type="term" value="F:methyltransferase activity"/>
    <property type="evidence" value="ECO:0007669"/>
    <property type="project" value="UniProtKB-KW"/>
</dbReference>
<sequence>MNLLPKSKEDFSQKEYWDTFFKKRGAKAFEWYGEYLELADNLHKYIKKQDNVLITGCGNSTLGRDLYNIGYESTVFTLLKLLTATLSDIMINQYLQ</sequence>
<gene>
    <name evidence="5" type="ORF">ACAOBT_LOCUS26474</name>
</gene>
<proteinExistence type="inferred from homology"/>
<dbReference type="EMBL" id="CAKOFQ010007472">
    <property type="protein sequence ID" value="CAH2001860.1"/>
    <property type="molecule type" value="Genomic_DNA"/>
</dbReference>
<dbReference type="Gene3D" id="3.40.50.150">
    <property type="entry name" value="Vaccinia Virus protein VP39"/>
    <property type="match status" value="1"/>
</dbReference>
<evidence type="ECO:0000313" key="6">
    <source>
        <dbReference type="Proteomes" id="UP001152888"/>
    </source>
</evidence>
<accession>A0A9P0LMX7</accession>
<evidence type="ECO:0000313" key="5">
    <source>
        <dbReference type="EMBL" id="CAH2001860.1"/>
    </source>
</evidence>
<keyword evidence="6" id="KW-1185">Reference proteome</keyword>
<dbReference type="AlphaFoldDB" id="A0A9P0LMX7"/>
<dbReference type="Proteomes" id="UP001152888">
    <property type="component" value="Unassembled WGS sequence"/>
</dbReference>
<dbReference type="PANTHER" id="PTHR12176:SF78">
    <property type="entry name" value="EEF1A LYSINE AND N-TERMINAL METHYLTRANSFERASE"/>
    <property type="match status" value="1"/>
</dbReference>
<evidence type="ECO:0000256" key="2">
    <source>
        <dbReference type="ARBA" id="ARBA00022603"/>
    </source>
</evidence>
<dbReference type="OrthoDB" id="411785at2759"/>
<comment type="caution">
    <text evidence="5">The sequence shown here is derived from an EMBL/GenBank/DDBJ whole genome shotgun (WGS) entry which is preliminary data.</text>
</comment>
<dbReference type="SUPFAM" id="SSF53335">
    <property type="entry name" value="S-adenosyl-L-methionine-dependent methyltransferases"/>
    <property type="match status" value="1"/>
</dbReference>
<organism evidence="5 6">
    <name type="scientific">Acanthoscelides obtectus</name>
    <name type="common">Bean weevil</name>
    <name type="synonym">Bruchus obtectus</name>
    <dbReference type="NCBI Taxonomy" id="200917"/>
    <lineage>
        <taxon>Eukaryota</taxon>
        <taxon>Metazoa</taxon>
        <taxon>Ecdysozoa</taxon>
        <taxon>Arthropoda</taxon>
        <taxon>Hexapoda</taxon>
        <taxon>Insecta</taxon>
        <taxon>Pterygota</taxon>
        <taxon>Neoptera</taxon>
        <taxon>Endopterygota</taxon>
        <taxon>Coleoptera</taxon>
        <taxon>Polyphaga</taxon>
        <taxon>Cucujiformia</taxon>
        <taxon>Chrysomeloidea</taxon>
        <taxon>Chrysomelidae</taxon>
        <taxon>Bruchinae</taxon>
        <taxon>Bruchini</taxon>
        <taxon>Acanthoscelides</taxon>
    </lineage>
</organism>
<comment type="similarity">
    <text evidence="1">Belongs to the methyltransferase superfamily.</text>
</comment>
<keyword evidence="3" id="KW-0808">Transferase</keyword>
<dbReference type="InterPro" id="IPR029063">
    <property type="entry name" value="SAM-dependent_MTases_sf"/>
</dbReference>
<name>A0A9P0LMX7_ACAOB</name>